<feature type="transmembrane region" description="Helical" evidence="1">
    <location>
        <begin position="97"/>
        <end position="113"/>
    </location>
</feature>
<dbReference type="Proteomes" id="UP001580391">
    <property type="component" value="Unassembled WGS sequence"/>
</dbReference>
<keyword evidence="1" id="KW-1133">Transmembrane helix</keyword>
<keyword evidence="4" id="KW-1185">Reference proteome</keyword>
<sequence length="328" mass="38897">MLAEIPPVFPPIHMEASAPSRDLPFTENRILSIGILLLFAGFHYILPWLWKVGSGWETKALACVWILASGPFSYTFWNLIHESIHGNFSNRRETNHFWGRLLCVVFGAPYSVLKSSHLMHHKFNREPGDRIEFYDPTSSRPRWLQSWNYYFRITLATYLFEVGTGLLLFLPKTWTRPVTEKFTQYPIEEGFFKWIYRPEILRELRIDMLWILLFYVPSFWLFGESAWILLFMLGLRSFFISFFDNAYHYGKEIDDKNSAYNLTLPPPVSAFFLHFNYHRIHHKYPGCPWIRLPKQMEVSKDSWDKSFIDQAWSQWCGLLDPIDGKNTK</sequence>
<proteinExistence type="predicted"/>
<dbReference type="InterPro" id="IPR005804">
    <property type="entry name" value="FA_desaturase_dom"/>
</dbReference>
<keyword evidence="1" id="KW-0472">Membrane</keyword>
<comment type="caution">
    <text evidence="3">The sequence shown here is derived from an EMBL/GenBank/DDBJ whole genome shotgun (WGS) entry which is preliminary data.</text>
</comment>
<keyword evidence="1" id="KW-0812">Transmembrane</keyword>
<evidence type="ECO:0000313" key="3">
    <source>
        <dbReference type="EMBL" id="MFB5737834.1"/>
    </source>
</evidence>
<gene>
    <name evidence="3" type="ORF">ACE5IX_15015</name>
</gene>
<feature type="domain" description="Fatty acid desaturase" evidence="2">
    <location>
        <begin position="64"/>
        <end position="305"/>
    </location>
</feature>
<feature type="transmembrane region" description="Helical" evidence="1">
    <location>
        <begin position="208"/>
        <end position="233"/>
    </location>
</feature>
<evidence type="ECO:0000313" key="4">
    <source>
        <dbReference type="Proteomes" id="UP001580391"/>
    </source>
</evidence>
<feature type="transmembrane region" description="Helical" evidence="1">
    <location>
        <begin position="30"/>
        <end position="48"/>
    </location>
</feature>
<dbReference type="RefSeq" id="WP_246839028.1">
    <property type="nucleotide sequence ID" value="NZ_JBHILI010000009.1"/>
</dbReference>
<evidence type="ECO:0000259" key="2">
    <source>
        <dbReference type="Pfam" id="PF00487"/>
    </source>
</evidence>
<dbReference type="EMBL" id="JBHILJ010000008">
    <property type="protein sequence ID" value="MFB5737834.1"/>
    <property type="molecule type" value="Genomic_DNA"/>
</dbReference>
<dbReference type="Pfam" id="PF00487">
    <property type="entry name" value="FA_desaturase"/>
    <property type="match status" value="1"/>
</dbReference>
<reference evidence="3 4" key="1">
    <citation type="submission" date="2024-09" db="EMBL/GenBank/DDBJ databases">
        <title>Taxonomic and Genotyping Characterization of Leptospira Strains isolated from Multiple Sources in Colombia highlights the importance of intermediate species.</title>
        <authorList>
            <person name="Torres Higuera L."/>
            <person name="Rojas Tapias D."/>
            <person name="Jimenez Velasquez S."/>
            <person name="Renjifo Ibanez C."/>
        </authorList>
    </citation>
    <scope>NUCLEOTIDE SEQUENCE [LARGE SCALE GENOMIC DNA]</scope>
    <source>
        <strain evidence="3 4">Lep080</strain>
    </source>
</reference>
<name>A0ABV5BR93_9LEPT</name>
<organism evidence="3 4">
    <name type="scientific">Leptospira wolffii</name>
    <dbReference type="NCBI Taxonomy" id="409998"/>
    <lineage>
        <taxon>Bacteria</taxon>
        <taxon>Pseudomonadati</taxon>
        <taxon>Spirochaetota</taxon>
        <taxon>Spirochaetia</taxon>
        <taxon>Leptospirales</taxon>
        <taxon>Leptospiraceae</taxon>
        <taxon>Leptospira</taxon>
    </lineage>
</organism>
<protein>
    <submittedName>
        <fullName evidence="3">Fatty acid desaturase family protein</fullName>
    </submittedName>
</protein>
<accession>A0ABV5BR93</accession>
<evidence type="ECO:0000256" key="1">
    <source>
        <dbReference type="SAM" id="Phobius"/>
    </source>
</evidence>
<feature type="transmembrane region" description="Helical" evidence="1">
    <location>
        <begin position="149"/>
        <end position="170"/>
    </location>
</feature>